<evidence type="ECO:0000256" key="1">
    <source>
        <dbReference type="SAM" id="MobiDB-lite"/>
    </source>
</evidence>
<name>A0A8H3G865_9LECA</name>
<feature type="compositionally biased region" description="Basic and acidic residues" evidence="1">
    <location>
        <begin position="75"/>
        <end position="89"/>
    </location>
</feature>
<reference evidence="2" key="1">
    <citation type="submission" date="2021-03" db="EMBL/GenBank/DDBJ databases">
        <authorList>
            <person name="Tagirdzhanova G."/>
        </authorList>
    </citation>
    <scope>NUCLEOTIDE SEQUENCE</scope>
</reference>
<evidence type="ECO:0000313" key="3">
    <source>
        <dbReference type="Proteomes" id="UP000664534"/>
    </source>
</evidence>
<proteinExistence type="predicted"/>
<gene>
    <name evidence="2" type="ORF">IMSHALPRED_009870</name>
</gene>
<comment type="caution">
    <text evidence="2">The sequence shown here is derived from an EMBL/GenBank/DDBJ whole genome shotgun (WGS) entry which is preliminary data.</text>
</comment>
<feature type="region of interest" description="Disordered" evidence="1">
    <location>
        <begin position="58"/>
        <end position="89"/>
    </location>
</feature>
<dbReference type="Proteomes" id="UP000664534">
    <property type="component" value="Unassembled WGS sequence"/>
</dbReference>
<organism evidence="2 3">
    <name type="scientific">Imshaugia aleurites</name>
    <dbReference type="NCBI Taxonomy" id="172621"/>
    <lineage>
        <taxon>Eukaryota</taxon>
        <taxon>Fungi</taxon>
        <taxon>Dikarya</taxon>
        <taxon>Ascomycota</taxon>
        <taxon>Pezizomycotina</taxon>
        <taxon>Lecanoromycetes</taxon>
        <taxon>OSLEUM clade</taxon>
        <taxon>Lecanoromycetidae</taxon>
        <taxon>Lecanorales</taxon>
        <taxon>Lecanorineae</taxon>
        <taxon>Parmeliaceae</taxon>
        <taxon>Imshaugia</taxon>
    </lineage>
</organism>
<sequence length="89" mass="9715">MSFWTRLLQSLPLNLSPSKTAPLSAGSLAEATISISLLWGLHTWGPKAVEKEKTFKELHQPGNPVGNFVGNFASSRDDDARLPENGEPR</sequence>
<dbReference type="EMBL" id="CAJPDT010000079">
    <property type="protein sequence ID" value="CAF9934873.1"/>
    <property type="molecule type" value="Genomic_DNA"/>
</dbReference>
<protein>
    <submittedName>
        <fullName evidence="2">Uncharacterized protein</fullName>
    </submittedName>
</protein>
<dbReference type="OrthoDB" id="10481461at2759"/>
<dbReference type="AlphaFoldDB" id="A0A8H3G865"/>
<keyword evidence="3" id="KW-1185">Reference proteome</keyword>
<evidence type="ECO:0000313" key="2">
    <source>
        <dbReference type="EMBL" id="CAF9934873.1"/>
    </source>
</evidence>
<accession>A0A8H3G865</accession>